<dbReference type="GO" id="GO:0140098">
    <property type="term" value="F:catalytic activity, acting on RNA"/>
    <property type="evidence" value="ECO:0007669"/>
    <property type="project" value="UniProtKB-ARBA"/>
</dbReference>
<keyword evidence="7" id="KW-1185">Reference proteome</keyword>
<dbReference type="AlphaFoldDB" id="A0A432WX88"/>
<reference evidence="7" key="1">
    <citation type="journal article" date="2018" name="Front. Microbiol.">
        <title>Genome-Based Analysis Reveals the Taxonomy and Diversity of the Family Idiomarinaceae.</title>
        <authorList>
            <person name="Liu Y."/>
            <person name="Lai Q."/>
            <person name="Shao Z."/>
        </authorList>
    </citation>
    <scope>NUCLEOTIDE SEQUENCE [LARGE SCALE GENOMIC DNA]</scope>
    <source>
        <strain evidence="7">AIS</strain>
    </source>
</reference>
<comment type="similarity">
    <text evidence="1 3">Belongs to the pseudouridine synthase RsuA family.</text>
</comment>
<feature type="compositionally biased region" description="Basic residues" evidence="4">
    <location>
        <begin position="16"/>
        <end position="30"/>
    </location>
</feature>
<sequence>MPAPKTTNSKPNSRATKAKTRQSRGFHKPTPKVPTLIAFNKPMNVLCQFTGEKSDTTLAAFIDIPNVYPAGRLDKDSEGLLLLTDDGPLQARISSPKFKLAKTYYVLVEGVPSQAAIDALRNGVELKDGKTLPAEAELVSEPEWLWPRTPPVRVRKHIQDTWLKLTIREGRNRQVRRMTAHVGHPTLRLIRYQIGDYSLANLAPGEYRKVPV</sequence>
<dbReference type="InterPro" id="IPR050343">
    <property type="entry name" value="RsuA_PseudoU_synthase"/>
</dbReference>
<dbReference type="SUPFAM" id="SSF55120">
    <property type="entry name" value="Pseudouridine synthase"/>
    <property type="match status" value="1"/>
</dbReference>
<evidence type="ECO:0000256" key="3">
    <source>
        <dbReference type="RuleBase" id="RU003887"/>
    </source>
</evidence>
<gene>
    <name evidence="6" type="ORF">CWE13_01590</name>
</gene>
<dbReference type="InterPro" id="IPR042092">
    <property type="entry name" value="PsdUridine_s_RsuA/RluB/E/F_cat"/>
</dbReference>
<proteinExistence type="inferred from homology"/>
<keyword evidence="2 3" id="KW-0413">Isomerase</keyword>
<protein>
    <recommendedName>
        <fullName evidence="3">Pseudouridine synthase</fullName>
        <ecNumber evidence="3">5.4.99.-</ecNumber>
    </recommendedName>
</protein>
<dbReference type="Proteomes" id="UP000286934">
    <property type="component" value="Unassembled WGS sequence"/>
</dbReference>
<dbReference type="GO" id="GO:0006364">
    <property type="term" value="P:rRNA processing"/>
    <property type="evidence" value="ECO:0007669"/>
    <property type="project" value="UniProtKB-ARBA"/>
</dbReference>
<dbReference type="PROSITE" id="PS01149">
    <property type="entry name" value="PSI_RSU"/>
    <property type="match status" value="1"/>
</dbReference>
<feature type="compositionally biased region" description="Polar residues" evidence="4">
    <location>
        <begin position="1"/>
        <end position="15"/>
    </location>
</feature>
<feature type="domain" description="Pseudouridine synthase RsuA/RluA-like" evidence="5">
    <location>
        <begin position="36"/>
        <end position="181"/>
    </location>
</feature>
<dbReference type="InterPro" id="IPR020094">
    <property type="entry name" value="TruA/RsuA/RluB/E/F_N"/>
</dbReference>
<dbReference type="OrthoDB" id="9807213at2"/>
<organism evidence="6 7">
    <name type="scientific">Aliidiomarina shirensis</name>
    <dbReference type="NCBI Taxonomy" id="1048642"/>
    <lineage>
        <taxon>Bacteria</taxon>
        <taxon>Pseudomonadati</taxon>
        <taxon>Pseudomonadota</taxon>
        <taxon>Gammaproteobacteria</taxon>
        <taxon>Alteromonadales</taxon>
        <taxon>Idiomarinaceae</taxon>
        <taxon>Aliidiomarina</taxon>
    </lineage>
</organism>
<evidence type="ECO:0000256" key="1">
    <source>
        <dbReference type="ARBA" id="ARBA00008348"/>
    </source>
</evidence>
<dbReference type="InterPro" id="IPR006145">
    <property type="entry name" value="PsdUridine_synth_RsuA/RluA"/>
</dbReference>
<dbReference type="PANTHER" id="PTHR47683">
    <property type="entry name" value="PSEUDOURIDINE SYNTHASE FAMILY PROTEIN-RELATED"/>
    <property type="match status" value="1"/>
</dbReference>
<evidence type="ECO:0000256" key="4">
    <source>
        <dbReference type="SAM" id="MobiDB-lite"/>
    </source>
</evidence>
<name>A0A432WX88_9GAMM</name>
<evidence type="ECO:0000313" key="7">
    <source>
        <dbReference type="Proteomes" id="UP000286934"/>
    </source>
</evidence>
<dbReference type="Gene3D" id="3.30.70.1560">
    <property type="entry name" value="Alpha-L RNA-binding motif"/>
    <property type="match status" value="1"/>
</dbReference>
<accession>A0A432WX88</accession>
<dbReference type="InterPro" id="IPR000748">
    <property type="entry name" value="PsdUridine_synth_RsuA/RluB/E/F"/>
</dbReference>
<dbReference type="EMBL" id="PIPP01000001">
    <property type="protein sequence ID" value="RUO38361.1"/>
    <property type="molecule type" value="Genomic_DNA"/>
</dbReference>
<dbReference type="InterPro" id="IPR020103">
    <property type="entry name" value="PsdUridine_synth_cat_dom_sf"/>
</dbReference>
<dbReference type="Gene3D" id="3.30.70.580">
    <property type="entry name" value="Pseudouridine synthase I, catalytic domain, N-terminal subdomain"/>
    <property type="match status" value="1"/>
</dbReference>
<dbReference type="GO" id="GO:0001522">
    <property type="term" value="P:pseudouridine synthesis"/>
    <property type="evidence" value="ECO:0007669"/>
    <property type="project" value="InterPro"/>
</dbReference>
<comment type="caution">
    <text evidence="6">The sequence shown here is derived from an EMBL/GenBank/DDBJ whole genome shotgun (WGS) entry which is preliminary data.</text>
</comment>
<evidence type="ECO:0000256" key="2">
    <source>
        <dbReference type="ARBA" id="ARBA00023235"/>
    </source>
</evidence>
<dbReference type="NCBIfam" id="TIGR00093">
    <property type="entry name" value="pseudouridine synthase"/>
    <property type="match status" value="1"/>
</dbReference>
<dbReference type="Pfam" id="PF00849">
    <property type="entry name" value="PseudoU_synth_2"/>
    <property type="match status" value="1"/>
</dbReference>
<dbReference type="GO" id="GO:0003723">
    <property type="term" value="F:RNA binding"/>
    <property type="evidence" value="ECO:0007669"/>
    <property type="project" value="InterPro"/>
</dbReference>
<dbReference type="InterPro" id="IPR018496">
    <property type="entry name" value="PsdUridine_synth_RsuA/RluB_CS"/>
</dbReference>
<dbReference type="EC" id="5.4.99.-" evidence="3"/>
<dbReference type="GO" id="GO:0009982">
    <property type="term" value="F:pseudouridine synthase activity"/>
    <property type="evidence" value="ECO:0007669"/>
    <property type="project" value="InterPro"/>
</dbReference>
<dbReference type="PANTHER" id="PTHR47683:SF2">
    <property type="entry name" value="RNA-BINDING S4 DOMAIN-CONTAINING PROTEIN"/>
    <property type="match status" value="1"/>
</dbReference>
<evidence type="ECO:0000259" key="5">
    <source>
        <dbReference type="Pfam" id="PF00849"/>
    </source>
</evidence>
<evidence type="ECO:0000313" key="6">
    <source>
        <dbReference type="EMBL" id="RUO38361.1"/>
    </source>
</evidence>
<dbReference type="RefSeq" id="WP_126805584.1">
    <property type="nucleotide sequence ID" value="NZ_PIPP01000001.1"/>
</dbReference>
<feature type="region of interest" description="Disordered" evidence="4">
    <location>
        <begin position="1"/>
        <end position="33"/>
    </location>
</feature>